<dbReference type="STRING" id="2756.BFR44_06945"/>
<dbReference type="Pfam" id="PF00528">
    <property type="entry name" value="BPD_transp_1"/>
    <property type="match status" value="1"/>
</dbReference>
<evidence type="ECO:0000313" key="14">
    <source>
        <dbReference type="Proteomes" id="UP000270190"/>
    </source>
</evidence>
<keyword evidence="3" id="KW-1003">Cell membrane</keyword>
<dbReference type="InterPro" id="IPR043429">
    <property type="entry name" value="ArtM/GltK/GlnP/TcyL/YhdX-like"/>
</dbReference>
<dbReference type="RefSeq" id="WP_069118323.1">
    <property type="nucleotide sequence ID" value="NZ_CBCPKC010000007.1"/>
</dbReference>
<reference evidence="12" key="3">
    <citation type="submission" date="2018-04" db="EMBL/GenBank/DDBJ databases">
        <authorList>
            <person name="Go L.Y."/>
            <person name="Mitchell J.A."/>
        </authorList>
    </citation>
    <scope>NUCLEOTIDE SEQUENCE</scope>
    <source>
        <strain evidence="12">BSAS1 3</strain>
    </source>
</reference>
<dbReference type="PANTHER" id="PTHR30614:SF45">
    <property type="entry name" value="L-CYSTINE TRANSPORT SYSTEM PERMEASE PROTEIN TCYL"/>
    <property type="match status" value="1"/>
</dbReference>
<feature type="transmembrane region" description="Helical" evidence="9">
    <location>
        <begin position="197"/>
        <end position="216"/>
    </location>
</feature>
<evidence type="ECO:0000256" key="8">
    <source>
        <dbReference type="ARBA" id="ARBA00023136"/>
    </source>
</evidence>
<dbReference type="PROSITE" id="PS50928">
    <property type="entry name" value="ABC_TM1"/>
    <property type="match status" value="1"/>
</dbReference>
<comment type="subcellular location">
    <subcellularLocation>
        <location evidence="1 9">Cell membrane</location>
        <topology evidence="1 9">Multi-pass membrane protein</topology>
    </subcellularLocation>
</comment>
<name>A0A1D2LPC4_BROTH</name>
<evidence type="ECO:0000256" key="3">
    <source>
        <dbReference type="ARBA" id="ARBA00022475"/>
    </source>
</evidence>
<dbReference type="OrthoDB" id="9805999at2"/>
<feature type="transmembrane region" description="Helical" evidence="9">
    <location>
        <begin position="20"/>
        <end position="44"/>
    </location>
</feature>
<keyword evidence="6 9" id="KW-1133">Transmembrane helix</keyword>
<feature type="transmembrane region" description="Helical" evidence="9">
    <location>
        <begin position="158"/>
        <end position="177"/>
    </location>
</feature>
<evidence type="ECO:0000256" key="5">
    <source>
        <dbReference type="ARBA" id="ARBA00022970"/>
    </source>
</evidence>
<evidence type="ECO:0000313" key="13">
    <source>
        <dbReference type="Proteomes" id="UP000243591"/>
    </source>
</evidence>
<evidence type="ECO:0000256" key="2">
    <source>
        <dbReference type="ARBA" id="ARBA00022448"/>
    </source>
</evidence>
<dbReference type="EMBL" id="OUNC01000045">
    <property type="protein sequence ID" value="SPP29505.1"/>
    <property type="molecule type" value="Genomic_DNA"/>
</dbReference>
<dbReference type="InterPro" id="IPR000515">
    <property type="entry name" value="MetI-like"/>
</dbReference>
<organism evidence="11 13">
    <name type="scientific">Brochothrix thermosphacta</name>
    <name type="common">Microbacterium thermosphactum</name>
    <dbReference type="NCBI Taxonomy" id="2756"/>
    <lineage>
        <taxon>Bacteria</taxon>
        <taxon>Bacillati</taxon>
        <taxon>Bacillota</taxon>
        <taxon>Bacilli</taxon>
        <taxon>Bacillales</taxon>
        <taxon>Listeriaceae</taxon>
        <taxon>Brochothrix</taxon>
    </lineage>
</organism>
<protein>
    <submittedName>
        <fullName evidence="11">Amino acid ABC transporter permease</fullName>
    </submittedName>
    <submittedName>
        <fullName evidence="12">Sulfur-containing amino acid ABC transporter (Permease)</fullName>
    </submittedName>
</protein>
<evidence type="ECO:0000256" key="4">
    <source>
        <dbReference type="ARBA" id="ARBA00022692"/>
    </source>
</evidence>
<dbReference type="EMBL" id="CP023483">
    <property type="protein sequence ID" value="ATF25786.1"/>
    <property type="molecule type" value="Genomic_DNA"/>
</dbReference>
<keyword evidence="2 9" id="KW-0813">Transport</keyword>
<reference evidence="11 13" key="1">
    <citation type="submission" date="2017-09" db="EMBL/GenBank/DDBJ databases">
        <title>Complete Genome Sequences of Two Strains of the Meat Spoilage Bacterium Brochothrix thermosphacta Isolated from Ground Chicken.</title>
        <authorList>
            <person name="Paoli G.C."/>
            <person name="Wijey C."/>
            <person name="Chen C.-Y."/>
            <person name="Nguyen L."/>
            <person name="Yan X."/>
            <person name="Irwin P.L."/>
        </authorList>
    </citation>
    <scope>NUCLEOTIDE SEQUENCE [LARGE SCALE GENOMIC DNA]</scope>
    <source>
        <strain evidence="11 13">BI</strain>
    </source>
</reference>
<dbReference type="CDD" id="cd06261">
    <property type="entry name" value="TM_PBP2"/>
    <property type="match status" value="1"/>
</dbReference>
<keyword evidence="8 9" id="KW-0472">Membrane</keyword>
<dbReference type="Proteomes" id="UP000243591">
    <property type="component" value="Chromosome"/>
</dbReference>
<gene>
    <name evidence="12" type="primary">tcyL</name>
    <name evidence="12" type="ORF">BTBSAS_50153</name>
    <name evidence="11" type="ORF">CNY62_04915</name>
</gene>
<dbReference type="Proteomes" id="UP000270190">
    <property type="component" value="Unassembled WGS sequence"/>
</dbReference>
<dbReference type="GO" id="GO:0043190">
    <property type="term" value="C:ATP-binding cassette (ABC) transporter complex"/>
    <property type="evidence" value="ECO:0007669"/>
    <property type="project" value="InterPro"/>
</dbReference>
<evidence type="ECO:0000256" key="6">
    <source>
        <dbReference type="ARBA" id="ARBA00022989"/>
    </source>
</evidence>
<evidence type="ECO:0000256" key="9">
    <source>
        <dbReference type="RuleBase" id="RU363032"/>
    </source>
</evidence>
<keyword evidence="7" id="KW-0346">Stress response</keyword>
<reference evidence="14" key="2">
    <citation type="submission" date="2018-04" db="EMBL/GenBank/DDBJ databases">
        <authorList>
            <person name="Illikoud N."/>
        </authorList>
    </citation>
    <scope>NUCLEOTIDE SEQUENCE [LARGE SCALE GENOMIC DNA]</scope>
</reference>
<accession>A0A1D2LPC4</accession>
<feature type="domain" description="ABC transmembrane type-1" evidence="10">
    <location>
        <begin position="21"/>
        <end position="216"/>
    </location>
</feature>
<evidence type="ECO:0000313" key="11">
    <source>
        <dbReference type="EMBL" id="ATF25786.1"/>
    </source>
</evidence>
<dbReference type="InterPro" id="IPR010065">
    <property type="entry name" value="AA_ABC_transptr_permease_3TM"/>
</dbReference>
<dbReference type="GO" id="GO:0006865">
    <property type="term" value="P:amino acid transport"/>
    <property type="evidence" value="ECO:0007669"/>
    <property type="project" value="UniProtKB-KW"/>
</dbReference>
<dbReference type="FunFam" id="1.10.3720.10:FF:000006">
    <property type="entry name" value="Glutamate/aspartate ABC transporter, permease protein GltK"/>
    <property type="match status" value="1"/>
</dbReference>
<evidence type="ECO:0000256" key="1">
    <source>
        <dbReference type="ARBA" id="ARBA00004651"/>
    </source>
</evidence>
<dbReference type="SUPFAM" id="SSF161098">
    <property type="entry name" value="MetI-like"/>
    <property type="match status" value="1"/>
</dbReference>
<evidence type="ECO:0000256" key="7">
    <source>
        <dbReference type="ARBA" id="ARBA00023016"/>
    </source>
</evidence>
<evidence type="ECO:0000259" key="10">
    <source>
        <dbReference type="PROSITE" id="PS50928"/>
    </source>
</evidence>
<keyword evidence="13" id="KW-1185">Reference proteome</keyword>
<dbReference type="NCBIfam" id="TIGR01726">
    <property type="entry name" value="HEQRo_perm_3TM"/>
    <property type="match status" value="1"/>
</dbReference>
<proteinExistence type="inferred from homology"/>
<sequence>MDKFFDVALIPQFLATLIKYLPTTLYILVVSLLLGFVMGVLIALPRIYNIPVLKQLAIVYTSFFRGTPIIVQLFIVFYGIPILTALVNVDTTRMDPLYAAIITYGLSSAASIAEIIRSAINSVPKSQTEAALSIGLTQRQNFFRIVFPQALKQATPNFWNLIIGFLKDTSLAFSIGVMDMSGRGETLITSSNHSLEVYVSLAIIYYLVALVLEATFKQIELRLKRDKANTRTIFEMIRQ</sequence>
<dbReference type="InterPro" id="IPR035906">
    <property type="entry name" value="MetI-like_sf"/>
</dbReference>
<keyword evidence="5" id="KW-0029">Amino-acid transport</keyword>
<dbReference type="KEGG" id="bths:CNY62_04915"/>
<dbReference type="AlphaFoldDB" id="A0A1D2LPC4"/>
<dbReference type="PANTHER" id="PTHR30614">
    <property type="entry name" value="MEMBRANE COMPONENT OF AMINO ACID ABC TRANSPORTER"/>
    <property type="match status" value="1"/>
</dbReference>
<dbReference type="GO" id="GO:0022857">
    <property type="term" value="F:transmembrane transporter activity"/>
    <property type="evidence" value="ECO:0007669"/>
    <property type="project" value="InterPro"/>
</dbReference>
<comment type="similarity">
    <text evidence="9">Belongs to the binding-protein-dependent transport system permease family.</text>
</comment>
<evidence type="ECO:0000313" key="12">
    <source>
        <dbReference type="EMBL" id="SPP29505.1"/>
    </source>
</evidence>
<keyword evidence="4 9" id="KW-0812">Transmembrane</keyword>
<dbReference type="Gene3D" id="1.10.3720.10">
    <property type="entry name" value="MetI-like"/>
    <property type="match status" value="1"/>
</dbReference>